<feature type="region of interest" description="Disordered" evidence="2">
    <location>
        <begin position="353"/>
        <end position="376"/>
    </location>
</feature>
<reference evidence="4" key="1">
    <citation type="submission" date="2021-02" db="EMBL/GenBank/DDBJ databases">
        <authorList>
            <person name="Dougan E. K."/>
            <person name="Rhodes N."/>
            <person name="Thang M."/>
            <person name="Chan C."/>
        </authorList>
    </citation>
    <scope>NUCLEOTIDE SEQUENCE</scope>
</reference>
<feature type="coiled-coil region" evidence="1">
    <location>
        <begin position="174"/>
        <end position="201"/>
    </location>
</feature>
<comment type="caution">
    <text evidence="4">The sequence shown here is derived from an EMBL/GenBank/DDBJ whole genome shotgun (WGS) entry which is preliminary data.</text>
</comment>
<keyword evidence="3" id="KW-0812">Transmembrane</keyword>
<evidence type="ECO:0000256" key="2">
    <source>
        <dbReference type="SAM" id="MobiDB-lite"/>
    </source>
</evidence>
<name>A0A813LAE5_POLGL</name>
<gene>
    <name evidence="4" type="ORF">PGLA2088_LOCUS44621</name>
</gene>
<dbReference type="AlphaFoldDB" id="A0A813LAE5"/>
<feature type="transmembrane region" description="Helical" evidence="3">
    <location>
        <begin position="53"/>
        <end position="72"/>
    </location>
</feature>
<feature type="transmembrane region" description="Helical" evidence="3">
    <location>
        <begin position="116"/>
        <end position="136"/>
    </location>
</feature>
<keyword evidence="3" id="KW-1133">Transmembrane helix</keyword>
<dbReference type="Proteomes" id="UP000626109">
    <property type="component" value="Unassembled WGS sequence"/>
</dbReference>
<evidence type="ECO:0000256" key="1">
    <source>
        <dbReference type="SAM" id="Coils"/>
    </source>
</evidence>
<evidence type="ECO:0000256" key="3">
    <source>
        <dbReference type="SAM" id="Phobius"/>
    </source>
</evidence>
<dbReference type="EMBL" id="CAJNNW010035289">
    <property type="protein sequence ID" value="CAE8726848.1"/>
    <property type="molecule type" value="Genomic_DNA"/>
</dbReference>
<evidence type="ECO:0000313" key="5">
    <source>
        <dbReference type="Proteomes" id="UP000626109"/>
    </source>
</evidence>
<proteinExistence type="predicted"/>
<sequence>MFYCFLQVLWILLPRGSMDLTVWLFYRLNSAASALGFVFIVVALDRKWINCKFYDLCIFVVGCHFLAINSFTRSNAEYLLGVESKQPVGDEAYQLLVCMTLWAGFLAHAEIDMRYFFALIHWNMFVWLALGVIYGTALPFEFFVKLTLTYYILCLIMLEHSRRAERRRREMLFMSVELEKLAEHREEFAEYERQAAATKIIAVEQEAVQSFMSAVFDFFGHLAWRTCSGECEPKLLCFSPEDQGNAALKVLLGQDIAGRPLETLLGPEPAGASSAQVHWRQERRRLWDYASLEAHCPDDTDGSKSPSRRVARKIGLTCGDVTGAPFEVELFIRASSLGRSLFGIRLLSPGYRKSPPDSNAHDTDQQSQGSCGNGSVHPEAALVSESVGAEGEVCLWVDAAEQGLPVLVCSVPFTLISGPPSPGLLLLDMLLDGAVFEEWFQLNLNDIMNADDHDHDGDSSRTGTSVHRCSIALQPTGHVGRFFGFTAACSLHVPDSSEALPNMSGGTIPYMPIKLVFTDVRLRQIAHEPERDKLKD</sequence>
<feature type="transmembrane region" description="Helical" evidence="3">
    <location>
        <begin position="20"/>
        <end position="44"/>
    </location>
</feature>
<keyword evidence="1" id="KW-0175">Coiled coil</keyword>
<evidence type="ECO:0000313" key="4">
    <source>
        <dbReference type="EMBL" id="CAE8726848.1"/>
    </source>
</evidence>
<organism evidence="4 5">
    <name type="scientific">Polarella glacialis</name>
    <name type="common">Dinoflagellate</name>
    <dbReference type="NCBI Taxonomy" id="89957"/>
    <lineage>
        <taxon>Eukaryota</taxon>
        <taxon>Sar</taxon>
        <taxon>Alveolata</taxon>
        <taxon>Dinophyceae</taxon>
        <taxon>Suessiales</taxon>
        <taxon>Suessiaceae</taxon>
        <taxon>Polarella</taxon>
    </lineage>
</organism>
<protein>
    <submittedName>
        <fullName evidence="4">Uncharacterized protein</fullName>
    </submittedName>
</protein>
<accession>A0A813LAE5</accession>
<feature type="transmembrane region" description="Helical" evidence="3">
    <location>
        <begin position="92"/>
        <end position="109"/>
    </location>
</feature>
<keyword evidence="3" id="KW-0472">Membrane</keyword>